<feature type="domain" description="DUF2179" evidence="7">
    <location>
        <begin position="221"/>
        <end position="275"/>
    </location>
</feature>
<evidence type="ECO:0000256" key="1">
    <source>
        <dbReference type="ARBA" id="ARBA00004651"/>
    </source>
</evidence>
<feature type="transmembrane region" description="Helical" evidence="6">
    <location>
        <begin position="7"/>
        <end position="27"/>
    </location>
</feature>
<feature type="transmembrane region" description="Helical" evidence="6">
    <location>
        <begin position="173"/>
        <end position="192"/>
    </location>
</feature>
<feature type="transmembrane region" description="Helical" evidence="6">
    <location>
        <begin position="109"/>
        <end position="127"/>
    </location>
</feature>
<comment type="subcellular location">
    <subcellularLocation>
        <location evidence="1">Cell membrane</location>
        <topology evidence="1">Multi-pass membrane protein</topology>
    </subcellularLocation>
</comment>
<sequence>MNKKLKEYLIITLGFIIVALGLTVFLIPSNLAVGGVTGLSLIIHTHFNFLSVGFLLILINSILFIIAFFTLGPAFGAKSIYASLGLSGAIWFIQRLFPGMKPLTDDLFINLVFGMLVSSTGMSLVLYQNASTGGTDILAKILNKFLHVPIGRSLLFVDFFITILAGLTFGPRLGLYALLGVIMNGMIIDNMIAGLGTKINVHIVCTHPEIIRDFITRNLLRGATLYKAEGAYTKEAKTVIVAVMSKREFIRLKKHVELNEPSAFVTANVVHTVMGQGFLSN</sequence>
<dbReference type="EMBL" id="FUYN01000001">
    <property type="protein sequence ID" value="SKB30790.1"/>
    <property type="molecule type" value="Genomic_DNA"/>
</dbReference>
<dbReference type="PANTHER" id="PTHR33545:SF9">
    <property type="entry name" value="UPF0750 MEMBRANE PROTEIN YITE"/>
    <property type="match status" value="1"/>
</dbReference>
<feature type="transmembrane region" description="Helical" evidence="6">
    <location>
        <begin position="79"/>
        <end position="97"/>
    </location>
</feature>
<dbReference type="Pfam" id="PF02588">
    <property type="entry name" value="YitT_membrane"/>
    <property type="match status" value="1"/>
</dbReference>
<dbReference type="CDD" id="cd16380">
    <property type="entry name" value="YitT_C"/>
    <property type="match status" value="1"/>
</dbReference>
<evidence type="ECO:0000259" key="7">
    <source>
        <dbReference type="Pfam" id="PF10035"/>
    </source>
</evidence>
<keyword evidence="3 6" id="KW-0812">Transmembrane</keyword>
<dbReference type="PANTHER" id="PTHR33545">
    <property type="entry name" value="UPF0750 MEMBRANE PROTEIN YITT-RELATED"/>
    <property type="match status" value="1"/>
</dbReference>
<dbReference type="PIRSF" id="PIRSF006483">
    <property type="entry name" value="Membrane_protein_YitT"/>
    <property type="match status" value="1"/>
</dbReference>
<evidence type="ECO:0000256" key="6">
    <source>
        <dbReference type="SAM" id="Phobius"/>
    </source>
</evidence>
<dbReference type="Pfam" id="PF10035">
    <property type="entry name" value="DUF2179"/>
    <property type="match status" value="1"/>
</dbReference>
<gene>
    <name evidence="8" type="ORF">SAMN02745120_0831</name>
</gene>
<name>A0A1T5A782_9FIRM</name>
<keyword evidence="4 6" id="KW-1133">Transmembrane helix</keyword>
<dbReference type="Proteomes" id="UP000243406">
    <property type="component" value="Unassembled WGS sequence"/>
</dbReference>
<dbReference type="GO" id="GO:0005886">
    <property type="term" value="C:plasma membrane"/>
    <property type="evidence" value="ECO:0007669"/>
    <property type="project" value="UniProtKB-SubCell"/>
</dbReference>
<keyword evidence="2" id="KW-1003">Cell membrane</keyword>
<dbReference type="AlphaFoldDB" id="A0A1T5A782"/>
<dbReference type="InterPro" id="IPR019264">
    <property type="entry name" value="DUF2179"/>
</dbReference>
<organism evidence="8 9">
    <name type="scientific">Acetoanaerobium noterae</name>
    <dbReference type="NCBI Taxonomy" id="745369"/>
    <lineage>
        <taxon>Bacteria</taxon>
        <taxon>Bacillati</taxon>
        <taxon>Bacillota</taxon>
        <taxon>Clostridia</taxon>
        <taxon>Peptostreptococcales</taxon>
        <taxon>Filifactoraceae</taxon>
        <taxon>Acetoanaerobium</taxon>
    </lineage>
</organism>
<evidence type="ECO:0000313" key="8">
    <source>
        <dbReference type="EMBL" id="SKB30790.1"/>
    </source>
</evidence>
<accession>A0A1T5A782</accession>
<reference evidence="9" key="1">
    <citation type="submission" date="2017-02" db="EMBL/GenBank/DDBJ databases">
        <authorList>
            <person name="Varghese N."/>
            <person name="Submissions S."/>
        </authorList>
    </citation>
    <scope>NUCLEOTIDE SEQUENCE [LARGE SCALE GENOMIC DNA]</scope>
    <source>
        <strain evidence="9">ATCC 35199</strain>
    </source>
</reference>
<evidence type="ECO:0000256" key="2">
    <source>
        <dbReference type="ARBA" id="ARBA00022475"/>
    </source>
</evidence>
<dbReference type="InterPro" id="IPR051461">
    <property type="entry name" value="UPF0750_membrane"/>
</dbReference>
<feature type="transmembrane region" description="Helical" evidence="6">
    <location>
        <begin position="148"/>
        <end position="167"/>
    </location>
</feature>
<dbReference type="Gene3D" id="3.30.70.120">
    <property type="match status" value="1"/>
</dbReference>
<evidence type="ECO:0000256" key="5">
    <source>
        <dbReference type="ARBA" id="ARBA00023136"/>
    </source>
</evidence>
<dbReference type="InterPro" id="IPR015867">
    <property type="entry name" value="N-reg_PII/ATP_PRibTrfase_C"/>
</dbReference>
<feature type="transmembrane region" description="Helical" evidence="6">
    <location>
        <begin position="47"/>
        <end position="72"/>
    </location>
</feature>
<protein>
    <submittedName>
        <fullName evidence="8">Uncharacterized membrane-anchored protein YitT, contains DUF161 and DUF2179 domains</fullName>
    </submittedName>
</protein>
<keyword evidence="9" id="KW-1185">Reference proteome</keyword>
<evidence type="ECO:0000256" key="4">
    <source>
        <dbReference type="ARBA" id="ARBA00022989"/>
    </source>
</evidence>
<dbReference type="RefSeq" id="WP_079588769.1">
    <property type="nucleotide sequence ID" value="NZ_FUYN01000001.1"/>
</dbReference>
<dbReference type="OrthoDB" id="9779786at2"/>
<evidence type="ECO:0000313" key="9">
    <source>
        <dbReference type="Proteomes" id="UP000243406"/>
    </source>
</evidence>
<keyword evidence="5 6" id="KW-0472">Membrane</keyword>
<dbReference type="InterPro" id="IPR003740">
    <property type="entry name" value="YitT"/>
</dbReference>
<proteinExistence type="predicted"/>
<evidence type="ECO:0000256" key="3">
    <source>
        <dbReference type="ARBA" id="ARBA00022692"/>
    </source>
</evidence>